<keyword evidence="1" id="KW-0805">Transcription regulation</keyword>
<keyword evidence="6" id="KW-1185">Reference proteome</keyword>
<proteinExistence type="predicted"/>
<dbReference type="Pfam" id="PF13404">
    <property type="entry name" value="HTH_AsnC-type"/>
    <property type="match status" value="1"/>
</dbReference>
<dbReference type="InterPro" id="IPR036390">
    <property type="entry name" value="WH_DNA-bd_sf"/>
</dbReference>
<evidence type="ECO:0000256" key="1">
    <source>
        <dbReference type="ARBA" id="ARBA00023015"/>
    </source>
</evidence>
<organism evidence="5 6">
    <name type="scientific">Alkalicoccobacillus plakortidis</name>
    <dbReference type="NCBI Taxonomy" id="444060"/>
    <lineage>
        <taxon>Bacteria</taxon>
        <taxon>Bacillati</taxon>
        <taxon>Bacillota</taxon>
        <taxon>Bacilli</taxon>
        <taxon>Bacillales</taxon>
        <taxon>Bacillaceae</taxon>
        <taxon>Alkalicoccobacillus</taxon>
    </lineage>
</organism>
<dbReference type="Pfam" id="PF01037">
    <property type="entry name" value="AsnC_trans_reg"/>
    <property type="match status" value="1"/>
</dbReference>
<dbReference type="PROSITE" id="PS50956">
    <property type="entry name" value="HTH_ASNC_2"/>
    <property type="match status" value="1"/>
</dbReference>
<evidence type="ECO:0000256" key="3">
    <source>
        <dbReference type="ARBA" id="ARBA00023163"/>
    </source>
</evidence>
<dbReference type="EMBL" id="JAMQJY010000004">
    <property type="protein sequence ID" value="MCM2677545.1"/>
    <property type="molecule type" value="Genomic_DNA"/>
</dbReference>
<feature type="domain" description="HTH asnC-type" evidence="4">
    <location>
        <begin position="1"/>
        <end position="62"/>
    </location>
</feature>
<keyword evidence="3" id="KW-0804">Transcription</keyword>
<dbReference type="InterPro" id="IPR019887">
    <property type="entry name" value="Tscrpt_reg_AsnC/Lrp_C"/>
</dbReference>
<evidence type="ECO:0000259" key="4">
    <source>
        <dbReference type="PROSITE" id="PS50956"/>
    </source>
</evidence>
<dbReference type="InterPro" id="IPR019888">
    <property type="entry name" value="Tscrpt_reg_AsnC-like"/>
</dbReference>
<dbReference type="PANTHER" id="PTHR30154">
    <property type="entry name" value="LEUCINE-RESPONSIVE REGULATORY PROTEIN"/>
    <property type="match status" value="1"/>
</dbReference>
<evidence type="ECO:0000313" key="5">
    <source>
        <dbReference type="EMBL" id="MCM2677545.1"/>
    </source>
</evidence>
<evidence type="ECO:0000256" key="2">
    <source>
        <dbReference type="ARBA" id="ARBA00023125"/>
    </source>
</evidence>
<dbReference type="RefSeq" id="WP_251611346.1">
    <property type="nucleotide sequence ID" value="NZ_JAMQJY010000004.1"/>
</dbReference>
<dbReference type="Gene3D" id="3.30.70.920">
    <property type="match status" value="1"/>
</dbReference>
<dbReference type="SMART" id="SM00344">
    <property type="entry name" value="HTH_ASNC"/>
    <property type="match status" value="1"/>
</dbReference>
<dbReference type="InterPro" id="IPR011008">
    <property type="entry name" value="Dimeric_a/b-barrel"/>
</dbReference>
<dbReference type="PANTHER" id="PTHR30154:SF20">
    <property type="entry name" value="LEUCINE-RESPONSIVE REGULATORY PROTEIN"/>
    <property type="match status" value="1"/>
</dbReference>
<dbReference type="CDD" id="cd00090">
    <property type="entry name" value="HTH_ARSR"/>
    <property type="match status" value="1"/>
</dbReference>
<comment type="caution">
    <text evidence="5">The sequence shown here is derived from an EMBL/GenBank/DDBJ whole genome shotgun (WGS) entry which is preliminary data.</text>
</comment>
<protein>
    <submittedName>
        <fullName evidence="5">Lrp/AsnC family transcriptional regulator</fullName>
    </submittedName>
</protein>
<dbReference type="Gene3D" id="1.10.10.10">
    <property type="entry name" value="Winged helix-like DNA-binding domain superfamily/Winged helix DNA-binding domain"/>
    <property type="match status" value="1"/>
</dbReference>
<dbReference type="SUPFAM" id="SSF54909">
    <property type="entry name" value="Dimeric alpha+beta barrel"/>
    <property type="match status" value="1"/>
</dbReference>
<evidence type="ECO:0000313" key="6">
    <source>
        <dbReference type="Proteomes" id="UP001203665"/>
    </source>
</evidence>
<dbReference type="InterPro" id="IPR000485">
    <property type="entry name" value="AsnC-type_HTH_dom"/>
</dbReference>
<accession>A0ABT0XPA4</accession>
<dbReference type="Proteomes" id="UP001203665">
    <property type="component" value="Unassembled WGS sequence"/>
</dbReference>
<dbReference type="InterPro" id="IPR011991">
    <property type="entry name" value="ArsR-like_HTH"/>
</dbReference>
<dbReference type="SUPFAM" id="SSF46785">
    <property type="entry name" value="Winged helix' DNA-binding domain"/>
    <property type="match status" value="1"/>
</dbReference>
<name>A0ABT0XPA4_9BACI</name>
<gene>
    <name evidence="5" type="ORF">NDM98_20230</name>
</gene>
<reference evidence="5" key="1">
    <citation type="submission" date="2022-06" db="EMBL/GenBank/DDBJ databases">
        <title>Alkalicoccobacillus porphyridii sp. nov., isolated from a marine red alga, Porphyridium purpureum and reclassification of Shouchella plakortidis and Shouchella gibsonii as Alkalicoccobacillus plakortidis comb. nov. and Alkalicoccobacillus gibsonii comb. nov.</title>
        <authorList>
            <person name="Kim K.H."/>
            <person name="Lee J.K."/>
            <person name="Han D.M."/>
            <person name="Baek J.H."/>
            <person name="Jeon C.O."/>
        </authorList>
    </citation>
    <scope>NUCLEOTIDE SEQUENCE</scope>
    <source>
        <strain evidence="5">DSM 19153</strain>
    </source>
</reference>
<dbReference type="PRINTS" id="PR00033">
    <property type="entry name" value="HTHASNC"/>
</dbReference>
<sequence>MDEIDTFILRFLQEDGRLSITELAKKIGLSNPATNERVKKLEDKQIITGYRAVINAEKVGRPITAHILYNTTRCKPFVQFCRDQPDIVECSRLAGQFDYLIKVVTTSVGALETIIDASMEYGKPSSLINLSTPISHKPLF</sequence>
<keyword evidence="2" id="KW-0238">DNA-binding</keyword>
<dbReference type="InterPro" id="IPR036388">
    <property type="entry name" value="WH-like_DNA-bd_sf"/>
</dbReference>